<dbReference type="RefSeq" id="WP_070431372.1">
    <property type="nucleotide sequence ID" value="NZ_VYWO01000004.1"/>
</dbReference>
<reference evidence="2 3" key="1">
    <citation type="submission" date="2019-09" db="EMBL/GenBank/DDBJ databases">
        <title>Draft genome sequence assemblies of isolates from the urinary tract.</title>
        <authorList>
            <person name="Mores C.R."/>
            <person name="Putonti C."/>
            <person name="Wolfe A.J."/>
        </authorList>
    </citation>
    <scope>NUCLEOTIDE SEQUENCE [LARGE SCALE GENOMIC DNA]</scope>
    <source>
        <strain evidence="2 3">UMB623</strain>
    </source>
</reference>
<protein>
    <submittedName>
        <fullName evidence="2">Nuclear transport factor 2 family protein</fullName>
    </submittedName>
</protein>
<proteinExistence type="predicted"/>
<name>A0A5N1GJN8_9LACT</name>
<evidence type="ECO:0000313" key="2">
    <source>
        <dbReference type="EMBL" id="KAA9300508.1"/>
    </source>
</evidence>
<accession>A0A5N1GJN8</accession>
<dbReference type="Gene3D" id="3.10.450.50">
    <property type="match status" value="1"/>
</dbReference>
<gene>
    <name evidence="2" type="ORF">F6I03_06780</name>
</gene>
<dbReference type="SUPFAM" id="SSF54427">
    <property type="entry name" value="NTF2-like"/>
    <property type="match status" value="1"/>
</dbReference>
<dbReference type="Proteomes" id="UP000327148">
    <property type="component" value="Unassembled WGS sequence"/>
</dbReference>
<dbReference type="OrthoDB" id="4941530at2"/>
<comment type="caution">
    <text evidence="2">The sequence shown here is derived from an EMBL/GenBank/DDBJ whole genome shotgun (WGS) entry which is preliminary data.</text>
</comment>
<dbReference type="STRING" id="119206.AWM72_02410"/>
<dbReference type="InterPro" id="IPR032710">
    <property type="entry name" value="NTF2-like_dom_sf"/>
</dbReference>
<dbReference type="Pfam" id="PF13577">
    <property type="entry name" value="SnoaL_4"/>
    <property type="match status" value="1"/>
</dbReference>
<evidence type="ECO:0000313" key="3">
    <source>
        <dbReference type="Proteomes" id="UP000327148"/>
    </source>
</evidence>
<dbReference type="EMBL" id="VYWO01000004">
    <property type="protein sequence ID" value="KAA9300508.1"/>
    <property type="molecule type" value="Genomic_DNA"/>
</dbReference>
<dbReference type="AlphaFoldDB" id="A0A5N1GJN8"/>
<dbReference type="InterPro" id="IPR037401">
    <property type="entry name" value="SnoaL-like"/>
</dbReference>
<evidence type="ECO:0000259" key="1">
    <source>
        <dbReference type="Pfam" id="PF13577"/>
    </source>
</evidence>
<feature type="domain" description="SnoaL-like" evidence="1">
    <location>
        <begin position="5"/>
        <end position="143"/>
    </location>
</feature>
<organism evidence="2 3">
    <name type="scientific">Aerococcus sanguinicola</name>
    <dbReference type="NCBI Taxonomy" id="119206"/>
    <lineage>
        <taxon>Bacteria</taxon>
        <taxon>Bacillati</taxon>
        <taxon>Bacillota</taxon>
        <taxon>Bacilli</taxon>
        <taxon>Lactobacillales</taxon>
        <taxon>Aerococcaceae</taxon>
        <taxon>Aerococcus</taxon>
    </lineage>
</organism>
<sequence length="156" mass="18019">MDRLERLEAIEAIKQCKARYWRAIDSKDFDLLATVMAEQVVFDTSLSTWDPIKGQHPLLPAKEEPSRSLTEVMGNARKIMGEGTQSAHMGHIPEISIESDRTASAYFPFEDRVLFKDFAAFNGYGYYKDKFEKIDGQWLIVKTKIYRYRLIVDSVD</sequence>